<evidence type="ECO:0000259" key="8">
    <source>
        <dbReference type="Pfam" id="PF13439"/>
    </source>
</evidence>
<evidence type="ECO:0000256" key="3">
    <source>
        <dbReference type="ARBA" id="ARBA00022679"/>
    </source>
</evidence>
<evidence type="ECO:0000256" key="7">
    <source>
        <dbReference type="ARBA" id="ARBA00023136"/>
    </source>
</evidence>
<dbReference type="SUPFAM" id="SSF53756">
    <property type="entry name" value="UDP-Glycosyltransferase/glycogen phosphorylase"/>
    <property type="match status" value="1"/>
</dbReference>
<evidence type="ECO:0000256" key="5">
    <source>
        <dbReference type="ARBA" id="ARBA00022824"/>
    </source>
</evidence>
<dbReference type="GO" id="GO:0005789">
    <property type="term" value="C:endoplasmic reticulum membrane"/>
    <property type="evidence" value="ECO:0007669"/>
    <property type="project" value="UniProtKB-SubCell"/>
</dbReference>
<feature type="non-terminal residue" evidence="9">
    <location>
        <position position="203"/>
    </location>
</feature>
<evidence type="ECO:0000313" key="10">
    <source>
        <dbReference type="Proteomes" id="UP000678499"/>
    </source>
</evidence>
<dbReference type="PANTHER" id="PTHR45918">
    <property type="entry name" value="ALPHA-1,3/1,6-MANNOSYLTRANSFERASE ALG2"/>
    <property type="match status" value="1"/>
</dbReference>
<keyword evidence="4" id="KW-0812">Transmembrane</keyword>
<gene>
    <name evidence="9" type="ORF">NMOB1V02_LOCUS12941</name>
</gene>
<dbReference type="InterPro" id="IPR027054">
    <property type="entry name" value="ALG2"/>
</dbReference>
<dbReference type="PANTHER" id="PTHR45918:SF1">
    <property type="entry name" value="ALPHA-1,3_1,6-MANNOSYLTRANSFERASE ALG2"/>
    <property type="match status" value="1"/>
</dbReference>
<keyword evidence="7" id="KW-0472">Membrane</keyword>
<dbReference type="OrthoDB" id="448893at2759"/>
<evidence type="ECO:0000256" key="2">
    <source>
        <dbReference type="ARBA" id="ARBA00004922"/>
    </source>
</evidence>
<feature type="domain" description="Glycosyltransferase subfamily 4-like N-terminal" evidence="8">
    <location>
        <begin position="1"/>
        <end position="155"/>
    </location>
</feature>
<dbReference type="EMBL" id="CAJPEX010013614">
    <property type="protein sequence ID" value="CAG0925491.1"/>
    <property type="molecule type" value="Genomic_DNA"/>
</dbReference>
<dbReference type="GO" id="GO:0004378">
    <property type="term" value="F:GDP-Man:Man(1)GlcNAc(2)-PP-Dol alpha-1,3-mannosyltransferase activity"/>
    <property type="evidence" value="ECO:0007669"/>
    <property type="project" value="InterPro"/>
</dbReference>
<protein>
    <recommendedName>
        <fullName evidence="8">Glycosyltransferase subfamily 4-like N-terminal domain-containing protein</fullName>
    </recommendedName>
</protein>
<evidence type="ECO:0000256" key="1">
    <source>
        <dbReference type="ARBA" id="ARBA00004586"/>
    </source>
</evidence>
<dbReference type="Proteomes" id="UP000678499">
    <property type="component" value="Unassembled WGS sequence"/>
</dbReference>
<feature type="non-terminal residue" evidence="9">
    <location>
        <position position="1"/>
    </location>
</feature>
<proteinExistence type="predicted"/>
<keyword evidence="10" id="KW-1185">Reference proteome</keyword>
<organism evidence="9">
    <name type="scientific">Notodromas monacha</name>
    <dbReference type="NCBI Taxonomy" id="399045"/>
    <lineage>
        <taxon>Eukaryota</taxon>
        <taxon>Metazoa</taxon>
        <taxon>Ecdysozoa</taxon>
        <taxon>Arthropoda</taxon>
        <taxon>Crustacea</taxon>
        <taxon>Oligostraca</taxon>
        <taxon>Ostracoda</taxon>
        <taxon>Podocopa</taxon>
        <taxon>Podocopida</taxon>
        <taxon>Cypridocopina</taxon>
        <taxon>Cypridoidea</taxon>
        <taxon>Cyprididae</taxon>
        <taxon>Notodromas</taxon>
    </lineage>
</organism>
<name>A0A7R9C198_9CRUS</name>
<evidence type="ECO:0000256" key="6">
    <source>
        <dbReference type="ARBA" id="ARBA00022989"/>
    </source>
</evidence>
<dbReference type="Pfam" id="PF13439">
    <property type="entry name" value="Glyco_transf_4"/>
    <property type="match status" value="1"/>
</dbReference>
<comment type="pathway">
    <text evidence="2">Protein modification; protein glycosylation.</text>
</comment>
<dbReference type="EMBL" id="OA895651">
    <property type="protein sequence ID" value="CAD7285339.1"/>
    <property type="molecule type" value="Genomic_DNA"/>
</dbReference>
<keyword evidence="5" id="KW-0256">Endoplasmic reticulum</keyword>
<dbReference type="AlphaFoldDB" id="A0A7R9C198"/>
<dbReference type="InterPro" id="IPR028098">
    <property type="entry name" value="Glyco_trans_4-like_N"/>
</dbReference>
<sequence length="203" mass="23264">ERLVVDAALALKSKGHLVRFVTNHHDRSHCFPETRDGTVGVTVVGEWFPRSVLGKCQALCAYLRMMLAAFYLVWFSGIKCDVIFVDQISVCIPILRMGTRAKIVFYCHFPDQLLSAGRENLIKSLYRAPLDFLEEVTTGMAHKILVNSQFTGKILPHDSYYSNQRLIRKFDFVVARVFEQTFKRISKKPEVLCPSINTDKFDE</sequence>
<keyword evidence="6" id="KW-1133">Transmembrane helix</keyword>
<comment type="subcellular location">
    <subcellularLocation>
        <location evidence="1">Endoplasmic reticulum membrane</location>
    </subcellularLocation>
</comment>
<accession>A0A7R9C198</accession>
<reference evidence="9" key="1">
    <citation type="submission" date="2020-11" db="EMBL/GenBank/DDBJ databases">
        <authorList>
            <person name="Tran Van P."/>
        </authorList>
    </citation>
    <scope>NUCLEOTIDE SEQUENCE</scope>
</reference>
<evidence type="ECO:0000313" key="9">
    <source>
        <dbReference type="EMBL" id="CAD7285339.1"/>
    </source>
</evidence>
<evidence type="ECO:0000256" key="4">
    <source>
        <dbReference type="ARBA" id="ARBA00022692"/>
    </source>
</evidence>
<keyword evidence="3" id="KW-0808">Transferase</keyword>